<reference evidence="4 5" key="1">
    <citation type="submission" date="2016-10" db="EMBL/GenBank/DDBJ databases">
        <authorList>
            <person name="de Groot N.N."/>
        </authorList>
    </citation>
    <scope>NUCLEOTIDE SEQUENCE [LARGE SCALE GENOMIC DNA]</scope>
    <source>
        <strain evidence="4 5">DSM 21039</strain>
    </source>
</reference>
<evidence type="ECO:0000313" key="4">
    <source>
        <dbReference type="EMBL" id="SEN84621.1"/>
    </source>
</evidence>
<organism evidence="4 5">
    <name type="scientific">Chitinophaga rupis</name>
    <dbReference type="NCBI Taxonomy" id="573321"/>
    <lineage>
        <taxon>Bacteria</taxon>
        <taxon>Pseudomonadati</taxon>
        <taxon>Bacteroidota</taxon>
        <taxon>Chitinophagia</taxon>
        <taxon>Chitinophagales</taxon>
        <taxon>Chitinophagaceae</taxon>
        <taxon>Chitinophaga</taxon>
    </lineage>
</organism>
<dbReference type="InterPro" id="IPR054331">
    <property type="entry name" value="LiaF_TM"/>
</dbReference>
<keyword evidence="1" id="KW-0812">Transmembrane</keyword>
<evidence type="ECO:0000313" key="5">
    <source>
        <dbReference type="Proteomes" id="UP000198984"/>
    </source>
</evidence>
<feature type="transmembrane region" description="Helical" evidence="1">
    <location>
        <begin position="38"/>
        <end position="58"/>
    </location>
</feature>
<proteinExistence type="predicted"/>
<dbReference type="InterPro" id="IPR024425">
    <property type="entry name" value="LiaF-like_C"/>
</dbReference>
<keyword evidence="1" id="KW-1133">Transmembrane helix</keyword>
<name>A0A1H8JVK1_9BACT</name>
<accession>A0A1H8JVK1</accession>
<dbReference type="AlphaFoldDB" id="A0A1H8JVK1"/>
<keyword evidence="5" id="KW-1185">Reference proteome</keyword>
<dbReference type="PANTHER" id="PTHR40763">
    <property type="entry name" value="MEMBRANE PROTEIN-RELATED"/>
    <property type="match status" value="1"/>
</dbReference>
<feature type="transmembrane region" description="Helical" evidence="1">
    <location>
        <begin position="15"/>
        <end position="32"/>
    </location>
</feature>
<feature type="transmembrane region" description="Helical" evidence="1">
    <location>
        <begin position="91"/>
        <end position="107"/>
    </location>
</feature>
<dbReference type="OrthoDB" id="129627at2"/>
<evidence type="ECO:0000256" key="1">
    <source>
        <dbReference type="SAM" id="Phobius"/>
    </source>
</evidence>
<dbReference type="PANTHER" id="PTHR40763:SF5">
    <property type="entry name" value="MEMBRANE PROTEIN"/>
    <property type="match status" value="1"/>
</dbReference>
<feature type="domain" description="LiaF transmembrane" evidence="3">
    <location>
        <begin position="17"/>
        <end position="110"/>
    </location>
</feature>
<dbReference type="Pfam" id="PF22570">
    <property type="entry name" value="LiaF-TM"/>
    <property type="match status" value="1"/>
</dbReference>
<dbReference type="STRING" id="573321.SAMN04488505_113157"/>
<sequence>MENQNQNIINRRSKGIWGGLVLIVLGIFFFLQNLHLNVPSWIFSWQMLLILLGLVVAIKHKFRGGPWFIMMLIGGIFLSEEIIHWDFDFPRYGWPLVLVVIGVYMLTKRPSHNRPQRYLQEGDRKQWREDRRRWNAGSYQETVVGQNSEDFLNALAVFGGDNRIVLSKNFQGGDITSIFGGSEVNLTQADFTGTVVIDATAIFGGVEMIVPSNWDVKIEVNTIFGGVEDKRAIELLAPNPDKRLLIKGICVFGGIDIKSY</sequence>
<protein>
    <submittedName>
        <fullName evidence="4">Predicted membrane protein</fullName>
    </submittedName>
</protein>
<dbReference type="Pfam" id="PF09922">
    <property type="entry name" value="LiaF-like_C"/>
    <property type="match status" value="1"/>
</dbReference>
<dbReference type="Proteomes" id="UP000198984">
    <property type="component" value="Unassembled WGS sequence"/>
</dbReference>
<evidence type="ECO:0000259" key="3">
    <source>
        <dbReference type="Pfam" id="PF22570"/>
    </source>
</evidence>
<feature type="transmembrane region" description="Helical" evidence="1">
    <location>
        <begin position="65"/>
        <end position="85"/>
    </location>
</feature>
<dbReference type="EMBL" id="FOBB01000013">
    <property type="protein sequence ID" value="SEN84621.1"/>
    <property type="molecule type" value="Genomic_DNA"/>
</dbReference>
<keyword evidence="1" id="KW-0472">Membrane</keyword>
<feature type="domain" description="Cell wall-active antibiotics response LiaF-like C-terminal" evidence="2">
    <location>
        <begin position="170"/>
        <end position="228"/>
    </location>
</feature>
<evidence type="ECO:0000259" key="2">
    <source>
        <dbReference type="Pfam" id="PF09922"/>
    </source>
</evidence>
<gene>
    <name evidence="4" type="ORF">SAMN04488505_113157</name>
</gene>
<dbReference type="RefSeq" id="WP_089921143.1">
    <property type="nucleotide sequence ID" value="NZ_FOBB01000013.1"/>
</dbReference>